<organism evidence="2 3">
    <name type="scientific">Polyplosphaeria fusca</name>
    <dbReference type="NCBI Taxonomy" id="682080"/>
    <lineage>
        <taxon>Eukaryota</taxon>
        <taxon>Fungi</taxon>
        <taxon>Dikarya</taxon>
        <taxon>Ascomycota</taxon>
        <taxon>Pezizomycotina</taxon>
        <taxon>Dothideomycetes</taxon>
        <taxon>Pleosporomycetidae</taxon>
        <taxon>Pleosporales</taxon>
        <taxon>Tetraplosphaeriaceae</taxon>
        <taxon>Polyplosphaeria</taxon>
    </lineage>
</organism>
<gene>
    <name evidence="2" type="ORF">EJ04DRAFT_451204</name>
</gene>
<comment type="caution">
    <text evidence="2">The sequence shown here is derived from an EMBL/GenBank/DDBJ whole genome shotgun (WGS) entry which is preliminary data.</text>
</comment>
<protein>
    <recommendedName>
        <fullName evidence="1">DUF6590 domain-containing protein</fullName>
    </recommendedName>
</protein>
<feature type="domain" description="DUF6590" evidence="1">
    <location>
        <begin position="1"/>
        <end position="140"/>
    </location>
</feature>
<dbReference type="EMBL" id="ML996328">
    <property type="protein sequence ID" value="KAF2727514.1"/>
    <property type="molecule type" value="Genomic_DNA"/>
</dbReference>
<evidence type="ECO:0000313" key="2">
    <source>
        <dbReference type="EMBL" id="KAF2727514.1"/>
    </source>
</evidence>
<evidence type="ECO:0000313" key="3">
    <source>
        <dbReference type="Proteomes" id="UP000799444"/>
    </source>
</evidence>
<evidence type="ECO:0000259" key="1">
    <source>
        <dbReference type="Pfam" id="PF20233"/>
    </source>
</evidence>
<dbReference type="OrthoDB" id="3559580at2759"/>
<dbReference type="PANTHER" id="PTHR35391">
    <property type="entry name" value="C2H2-TYPE DOMAIN-CONTAINING PROTEIN-RELATED"/>
    <property type="match status" value="1"/>
</dbReference>
<keyword evidence="3" id="KW-1185">Reference proteome</keyword>
<reference evidence="2" key="1">
    <citation type="journal article" date="2020" name="Stud. Mycol.">
        <title>101 Dothideomycetes genomes: a test case for predicting lifestyles and emergence of pathogens.</title>
        <authorList>
            <person name="Haridas S."/>
            <person name="Albert R."/>
            <person name="Binder M."/>
            <person name="Bloem J."/>
            <person name="Labutti K."/>
            <person name="Salamov A."/>
            <person name="Andreopoulos B."/>
            <person name="Baker S."/>
            <person name="Barry K."/>
            <person name="Bills G."/>
            <person name="Bluhm B."/>
            <person name="Cannon C."/>
            <person name="Castanera R."/>
            <person name="Culley D."/>
            <person name="Daum C."/>
            <person name="Ezra D."/>
            <person name="Gonzalez J."/>
            <person name="Henrissat B."/>
            <person name="Kuo A."/>
            <person name="Liang C."/>
            <person name="Lipzen A."/>
            <person name="Lutzoni F."/>
            <person name="Magnuson J."/>
            <person name="Mondo S."/>
            <person name="Nolan M."/>
            <person name="Ohm R."/>
            <person name="Pangilinan J."/>
            <person name="Park H.-J."/>
            <person name="Ramirez L."/>
            <person name="Alfaro M."/>
            <person name="Sun H."/>
            <person name="Tritt A."/>
            <person name="Yoshinaga Y."/>
            <person name="Zwiers L.-H."/>
            <person name="Turgeon B."/>
            <person name="Goodwin S."/>
            <person name="Spatafora J."/>
            <person name="Crous P."/>
            <person name="Grigoriev I."/>
        </authorList>
    </citation>
    <scope>NUCLEOTIDE SEQUENCE</scope>
    <source>
        <strain evidence="2">CBS 125425</strain>
    </source>
</reference>
<sequence>MLWIEPVGLENPGGTRGSTHFSTISYGETAYSEIRRFVVIRNRGSFSQCIPIQTYRRRGATKPGLVPEDHGVIYTGERGDDPPELLENEGISKSPIRVDSAAGELLEPESRINYGKPYAVEHNVKVLEIGQVAPEHIHLLQIYFEDTMRLA</sequence>
<dbReference type="InterPro" id="IPR046497">
    <property type="entry name" value="DUF6590"/>
</dbReference>
<dbReference type="Proteomes" id="UP000799444">
    <property type="component" value="Unassembled WGS sequence"/>
</dbReference>
<dbReference type="Pfam" id="PF20233">
    <property type="entry name" value="DUF6590"/>
    <property type="match status" value="1"/>
</dbReference>
<name>A0A9P4UUT6_9PLEO</name>
<proteinExistence type="predicted"/>
<dbReference type="AlphaFoldDB" id="A0A9P4UUT6"/>
<accession>A0A9P4UUT6</accession>
<dbReference type="PANTHER" id="PTHR35391:SF5">
    <property type="entry name" value="DUF6590 DOMAIN-CONTAINING PROTEIN"/>
    <property type="match status" value="1"/>
</dbReference>